<reference evidence="3" key="1">
    <citation type="journal article" date="2006" name="Proc. Natl. Acad. Sci. U.S.A.">
        <title>Genome analysis of the smallest free-living eukaryote Ostreococcus tauri unveils many unique features.</title>
        <authorList>
            <person name="Derelle E."/>
            <person name="Ferraz C."/>
            <person name="Rombauts S."/>
            <person name="Rouze P."/>
            <person name="Worden A.Z."/>
            <person name="Robbens S."/>
            <person name="Partensky F."/>
            <person name="Degroeve S."/>
            <person name="Echeynie S."/>
            <person name="Cooke R."/>
            <person name="Saeys Y."/>
            <person name="Wuyts J."/>
            <person name="Jabbari K."/>
            <person name="Bowler C."/>
            <person name="Panaud O."/>
            <person name="Piegu B."/>
            <person name="Ball S.G."/>
            <person name="Ral J.-P."/>
            <person name="Bouget F.-Y."/>
            <person name="Piganeau G."/>
            <person name="De Baets B."/>
            <person name="Picard A."/>
            <person name="Delseny M."/>
            <person name="Demaille J."/>
            <person name="Van de Peer Y."/>
            <person name="Moreau H."/>
        </authorList>
    </citation>
    <scope>NUCLEOTIDE SEQUENCE [LARGE SCALE GENOMIC DNA]</scope>
    <source>
        <strain evidence="3">OTTH 0595 / CCAP 157/2 / RCC745</strain>
    </source>
</reference>
<keyword evidence="3" id="KW-1185">Reference proteome</keyword>
<dbReference type="Proteomes" id="UP000009170">
    <property type="component" value="Unassembled WGS sequence"/>
</dbReference>
<feature type="compositionally biased region" description="Gly residues" evidence="1">
    <location>
        <begin position="32"/>
        <end position="41"/>
    </location>
</feature>
<feature type="region of interest" description="Disordered" evidence="1">
    <location>
        <begin position="652"/>
        <end position="687"/>
    </location>
</feature>
<dbReference type="InParanoid" id="A0A090N2N7"/>
<feature type="region of interest" description="Disordered" evidence="1">
    <location>
        <begin position="28"/>
        <end position="47"/>
    </location>
</feature>
<protein>
    <submittedName>
        <fullName evidence="2">Unnamed product</fullName>
    </submittedName>
</protein>
<organism evidence="2 3">
    <name type="scientific">Ostreococcus tauri</name>
    <name type="common">Marine green alga</name>
    <dbReference type="NCBI Taxonomy" id="70448"/>
    <lineage>
        <taxon>Eukaryota</taxon>
        <taxon>Viridiplantae</taxon>
        <taxon>Chlorophyta</taxon>
        <taxon>Mamiellophyceae</taxon>
        <taxon>Mamiellales</taxon>
        <taxon>Bathycoccaceae</taxon>
        <taxon>Ostreococcus</taxon>
    </lineage>
</organism>
<feature type="compositionally biased region" description="Polar residues" evidence="1">
    <location>
        <begin position="661"/>
        <end position="673"/>
    </location>
</feature>
<dbReference type="RefSeq" id="XP_003074192.2">
    <property type="nucleotide sequence ID" value="XM_003074146.2"/>
</dbReference>
<dbReference type="EMBL" id="CAID01000001">
    <property type="protein sequence ID" value="CEF96558.1"/>
    <property type="molecule type" value="Genomic_DNA"/>
</dbReference>
<evidence type="ECO:0000313" key="3">
    <source>
        <dbReference type="Proteomes" id="UP000009170"/>
    </source>
</evidence>
<sequence>MRARRATSYGRVGDVEAYDVALDGAARASGRGKTGARGDGGMIPCSSDASRRGRVALGMGADADGASVLDAAIGSDRAVASRWTTCAETETMVRATRRGRRGEEATARTDARSVVREVACETSARDGRAVTVGVRCDDGAKLIRGWVTLDGETRLETVEDASGDDWSACSSVAVSDRMECECAVALRCGDVGVLSAAEGARAGSGRRRIVAEWARERETAHDASHYGVAYANHPRALLHAVNVPGSSVRSRVYLVDTRARGGENRMAHEADGGEFIRTISAMREFLYATSVRMYEVSGIESSFVELRDLRRARDPVARWEHLGLSAPATVRIFDSGAWRGEPSRAIGVCAFSTSESEVYLYECRRYAGEKRGHSGEQICPLSYGTCVSLPCADSVRGFAMTQINSTLGELTWMDRHGEWSQSYDIGADNEASASRSIQFETPRAEIPKTQARDVVAAAVMETSAVNPQSFVSMPHLYNFVVHAAVPGGMCNESSPSVDAAVRTEVMKNRAGLHAVFSDGWRMNVNELLECAEYLQSNTAASPSLVLDEWRRQIGGAAAAKKGYVKMRKAKAERNPKDAIENPFNFKNVSGRRQTRESEWNRAFHGEIIAPALEAALADYARGDESGRAIFSRRLRHAARCLETIDAKTWSEAGGKTADAAPQSSRNPPFSSSDPVVYSQGDDEKNESSFLDRLLAEWRS</sequence>
<dbReference type="AlphaFoldDB" id="A0A090N2N7"/>
<proteinExistence type="predicted"/>
<reference evidence="2 3" key="2">
    <citation type="journal article" date="2014" name="BMC Genomics">
        <title>An improved genome of the model marine alga Ostreococcus tauri unfolds by assessing Illumina de novo assemblies.</title>
        <authorList>
            <person name="Blanc-Mathieu R."/>
            <person name="Verhelst B."/>
            <person name="Derelle E."/>
            <person name="Rombauts S."/>
            <person name="Bouget F.Y."/>
            <person name="Carre I."/>
            <person name="Chateau A."/>
            <person name="Eyre-Walker A."/>
            <person name="Grimsley N."/>
            <person name="Moreau H."/>
            <person name="Piegu B."/>
            <person name="Rivals E."/>
            <person name="Schackwitz W."/>
            <person name="Van de Peer Y."/>
            <person name="Piganeau G."/>
        </authorList>
    </citation>
    <scope>NUCLEOTIDE SEQUENCE [LARGE SCALE GENOMIC DNA]</scope>
    <source>
        <strain evidence="3">OTTH 0595 / CCAP 157/2 / RCC745</strain>
    </source>
</reference>
<evidence type="ECO:0000313" key="2">
    <source>
        <dbReference type="EMBL" id="CEF96558.1"/>
    </source>
</evidence>
<gene>
    <name evidence="2" type="ORF">OT_ostta01g01310</name>
</gene>
<dbReference type="KEGG" id="ota:OT_ostta01g01310"/>
<name>A0A090N2N7_OSTTA</name>
<comment type="caution">
    <text evidence="2">The sequence shown here is derived from an EMBL/GenBank/DDBJ whole genome shotgun (WGS) entry which is preliminary data.</text>
</comment>
<evidence type="ECO:0000256" key="1">
    <source>
        <dbReference type="SAM" id="MobiDB-lite"/>
    </source>
</evidence>
<dbReference type="GeneID" id="9834983"/>
<dbReference type="OrthoDB" id="10609134at2759"/>
<accession>A0A090N2N7</accession>